<evidence type="ECO:0000256" key="2">
    <source>
        <dbReference type="ARBA" id="ARBA00022723"/>
    </source>
</evidence>
<evidence type="ECO:0000256" key="5">
    <source>
        <dbReference type="ARBA" id="ARBA00023015"/>
    </source>
</evidence>
<keyword evidence="13" id="KW-1185">Reference proteome</keyword>
<keyword evidence="7" id="KW-0804">Transcription</keyword>
<feature type="domain" description="Nuclear receptor" evidence="11">
    <location>
        <begin position="109"/>
        <end position="183"/>
    </location>
</feature>
<feature type="compositionally biased region" description="Basic and acidic residues" evidence="10">
    <location>
        <begin position="76"/>
        <end position="96"/>
    </location>
</feature>
<sequence length="209" mass="24098">MLAPQKPLQIYSASLASAVQMELNFIHRVLLGQQLGNLKAIETLLPQNQNQCQCLLIVPKYNGTECKHLEKVPKLENERHSNGNDKSAREESDQSQHKQKGVGRPKRYLSECQVCGRQCRYRYYNVKCCESCKQFFRRVVAKRTLFNCIGGKNCQIDKNGSRCRGCRLDKCLLVGMDPTMVNVKRKDGFDQFLAMMKQRIIVEKEWHGK</sequence>
<evidence type="ECO:0000256" key="9">
    <source>
        <dbReference type="ARBA" id="ARBA00023242"/>
    </source>
</evidence>
<keyword evidence="6" id="KW-0238">DNA-binding</keyword>
<dbReference type="EMBL" id="JBICBT010000424">
    <property type="protein sequence ID" value="KAL3114172.1"/>
    <property type="molecule type" value="Genomic_DNA"/>
</dbReference>
<reference evidence="12 13" key="1">
    <citation type="submission" date="2024-10" db="EMBL/GenBank/DDBJ databases">
        <authorList>
            <person name="Kim D."/>
        </authorList>
    </citation>
    <scope>NUCLEOTIDE SEQUENCE [LARGE SCALE GENOMIC DNA]</scope>
    <source>
        <strain evidence="12">BH-2024</strain>
    </source>
</reference>
<organism evidence="12 13">
    <name type="scientific">Heterodera trifolii</name>
    <dbReference type="NCBI Taxonomy" id="157864"/>
    <lineage>
        <taxon>Eukaryota</taxon>
        <taxon>Metazoa</taxon>
        <taxon>Ecdysozoa</taxon>
        <taxon>Nematoda</taxon>
        <taxon>Chromadorea</taxon>
        <taxon>Rhabditida</taxon>
        <taxon>Tylenchina</taxon>
        <taxon>Tylenchomorpha</taxon>
        <taxon>Tylenchoidea</taxon>
        <taxon>Heteroderidae</taxon>
        <taxon>Heteroderinae</taxon>
        <taxon>Heterodera</taxon>
    </lineage>
</organism>
<keyword evidence="9" id="KW-0539">Nucleus</keyword>
<evidence type="ECO:0000259" key="11">
    <source>
        <dbReference type="PROSITE" id="PS51030"/>
    </source>
</evidence>
<evidence type="ECO:0000256" key="6">
    <source>
        <dbReference type="ARBA" id="ARBA00023125"/>
    </source>
</evidence>
<protein>
    <recommendedName>
        <fullName evidence="11">Nuclear receptor domain-containing protein</fullName>
    </recommendedName>
</protein>
<dbReference type="PRINTS" id="PR00047">
    <property type="entry name" value="STROIDFINGER"/>
</dbReference>
<evidence type="ECO:0000256" key="3">
    <source>
        <dbReference type="ARBA" id="ARBA00022771"/>
    </source>
</evidence>
<dbReference type="SUPFAM" id="SSF57716">
    <property type="entry name" value="Glucocorticoid receptor-like (DNA-binding domain)"/>
    <property type="match status" value="1"/>
</dbReference>
<evidence type="ECO:0000256" key="4">
    <source>
        <dbReference type="ARBA" id="ARBA00022833"/>
    </source>
</evidence>
<accession>A0ABD2LG22</accession>
<keyword evidence="3" id="KW-0863">Zinc-finger</keyword>
<keyword evidence="2" id="KW-0479">Metal-binding</keyword>
<evidence type="ECO:0000256" key="8">
    <source>
        <dbReference type="ARBA" id="ARBA00023170"/>
    </source>
</evidence>
<name>A0ABD2LG22_9BILA</name>
<evidence type="ECO:0000313" key="12">
    <source>
        <dbReference type="EMBL" id="KAL3114172.1"/>
    </source>
</evidence>
<dbReference type="GO" id="GO:0003677">
    <property type="term" value="F:DNA binding"/>
    <property type="evidence" value="ECO:0007669"/>
    <property type="project" value="UniProtKB-KW"/>
</dbReference>
<gene>
    <name evidence="12" type="ORF">niasHT_010986</name>
</gene>
<dbReference type="InterPro" id="IPR050274">
    <property type="entry name" value="Nuclear_hormone_rcpt_NR2"/>
</dbReference>
<dbReference type="AlphaFoldDB" id="A0ABD2LG22"/>
<dbReference type="PANTHER" id="PTHR24083">
    <property type="entry name" value="NUCLEAR HORMONE RECEPTOR"/>
    <property type="match status" value="1"/>
</dbReference>
<evidence type="ECO:0000256" key="10">
    <source>
        <dbReference type="SAM" id="MobiDB-lite"/>
    </source>
</evidence>
<evidence type="ECO:0000313" key="13">
    <source>
        <dbReference type="Proteomes" id="UP001620626"/>
    </source>
</evidence>
<evidence type="ECO:0000256" key="1">
    <source>
        <dbReference type="ARBA" id="ARBA00005993"/>
    </source>
</evidence>
<dbReference type="InterPro" id="IPR013088">
    <property type="entry name" value="Znf_NHR/GATA"/>
</dbReference>
<dbReference type="Gene3D" id="3.30.50.10">
    <property type="entry name" value="Erythroid Transcription Factor GATA-1, subunit A"/>
    <property type="match status" value="1"/>
</dbReference>
<dbReference type="Proteomes" id="UP001620626">
    <property type="component" value="Unassembled WGS sequence"/>
</dbReference>
<proteinExistence type="inferred from homology"/>
<comment type="caution">
    <text evidence="12">The sequence shown here is derived from an EMBL/GenBank/DDBJ whole genome shotgun (WGS) entry which is preliminary data.</text>
</comment>
<keyword evidence="5" id="KW-0805">Transcription regulation</keyword>
<dbReference type="Pfam" id="PF00105">
    <property type="entry name" value="zf-C4"/>
    <property type="match status" value="1"/>
</dbReference>
<dbReference type="InterPro" id="IPR001628">
    <property type="entry name" value="Znf_hrmn_rcpt"/>
</dbReference>
<dbReference type="SMART" id="SM00399">
    <property type="entry name" value="ZnF_C4"/>
    <property type="match status" value="1"/>
</dbReference>
<keyword evidence="4" id="KW-0862">Zinc</keyword>
<dbReference type="PROSITE" id="PS51030">
    <property type="entry name" value="NUCLEAR_REC_DBD_2"/>
    <property type="match status" value="1"/>
</dbReference>
<feature type="region of interest" description="Disordered" evidence="10">
    <location>
        <begin position="76"/>
        <end position="102"/>
    </location>
</feature>
<dbReference type="GO" id="GO:0008270">
    <property type="term" value="F:zinc ion binding"/>
    <property type="evidence" value="ECO:0007669"/>
    <property type="project" value="UniProtKB-KW"/>
</dbReference>
<evidence type="ECO:0000256" key="7">
    <source>
        <dbReference type="ARBA" id="ARBA00023163"/>
    </source>
</evidence>
<comment type="similarity">
    <text evidence="1">Belongs to the nuclear hormone receptor family.</text>
</comment>
<keyword evidence="8" id="KW-0675">Receptor</keyword>